<evidence type="ECO:0000256" key="6">
    <source>
        <dbReference type="ARBA" id="ARBA00023136"/>
    </source>
</evidence>
<dbReference type="Pfam" id="PF00028">
    <property type="entry name" value="Cadherin"/>
    <property type="match status" value="3"/>
</dbReference>
<dbReference type="Gene3D" id="2.60.120.200">
    <property type="match status" value="2"/>
</dbReference>
<dbReference type="PANTHER" id="PTHR24028">
    <property type="entry name" value="CADHERIN-87A"/>
    <property type="match status" value="1"/>
</dbReference>
<evidence type="ECO:0000256" key="5">
    <source>
        <dbReference type="ARBA" id="ARBA00022989"/>
    </source>
</evidence>
<evidence type="ECO:0000256" key="3">
    <source>
        <dbReference type="ARBA" id="ARBA00022737"/>
    </source>
</evidence>
<dbReference type="PANTHER" id="PTHR24028:SF328">
    <property type="entry name" value="CADHERIN-3"/>
    <property type="match status" value="1"/>
</dbReference>
<dbReference type="FunFam" id="2.60.40.60:FF:000104">
    <property type="entry name" value="cadherin-23 isoform X1"/>
    <property type="match status" value="1"/>
</dbReference>
<evidence type="ECO:0000256" key="4">
    <source>
        <dbReference type="ARBA" id="ARBA00022837"/>
    </source>
</evidence>
<feature type="domain" description="Cadherin" evidence="14">
    <location>
        <begin position="523"/>
        <end position="630"/>
    </location>
</feature>
<dbReference type="EnsemblMetazoa" id="Aqu2.1.25754_001">
    <property type="protein sequence ID" value="Aqu2.1.25754_001"/>
    <property type="gene ID" value="Aqu2.1.25754"/>
</dbReference>
<keyword evidence="3" id="KW-0677">Repeat</keyword>
<dbReference type="PROSITE" id="PS50268">
    <property type="entry name" value="CADHERIN_2"/>
    <property type="match status" value="5"/>
</dbReference>
<dbReference type="InterPro" id="IPR001791">
    <property type="entry name" value="Laminin_G"/>
</dbReference>
<feature type="compositionally biased region" description="Basic and acidic residues" evidence="11">
    <location>
        <begin position="1253"/>
        <end position="1267"/>
    </location>
</feature>
<evidence type="ECO:0000313" key="15">
    <source>
        <dbReference type="EnsemblMetazoa" id="Aqu2.1.25754_001"/>
    </source>
</evidence>
<keyword evidence="7" id="KW-1015">Disulfide bond</keyword>
<feature type="compositionally biased region" description="Basic and acidic residues" evidence="11">
    <location>
        <begin position="1349"/>
        <end position="1365"/>
    </location>
</feature>
<evidence type="ECO:0000256" key="12">
    <source>
        <dbReference type="SAM" id="Phobius"/>
    </source>
</evidence>
<dbReference type="SUPFAM" id="SSF49313">
    <property type="entry name" value="Cadherin-like"/>
    <property type="match status" value="5"/>
</dbReference>
<dbReference type="Gene3D" id="2.60.40.60">
    <property type="entry name" value="Cadherins"/>
    <property type="match status" value="5"/>
</dbReference>
<dbReference type="PROSITE" id="PS01186">
    <property type="entry name" value="EGF_2"/>
    <property type="match status" value="1"/>
</dbReference>
<keyword evidence="4 9" id="KW-0106">Calcium</keyword>
<dbReference type="PRINTS" id="PR00205">
    <property type="entry name" value="CADHERIN"/>
</dbReference>
<keyword evidence="8" id="KW-0325">Glycoprotein</keyword>
<dbReference type="InterPro" id="IPR013320">
    <property type="entry name" value="ConA-like_dom_sf"/>
</dbReference>
<accession>A0A1X7UCS8</accession>
<feature type="domain" description="Laminin G" evidence="13">
    <location>
        <begin position="621"/>
        <end position="802"/>
    </location>
</feature>
<evidence type="ECO:0000256" key="10">
    <source>
        <dbReference type="PROSITE-ProRule" id="PRU00122"/>
    </source>
</evidence>
<feature type="region of interest" description="Disordered" evidence="11">
    <location>
        <begin position="1233"/>
        <end position="1287"/>
    </location>
</feature>
<feature type="compositionally biased region" description="Low complexity" evidence="11">
    <location>
        <begin position="1382"/>
        <end position="1392"/>
    </location>
</feature>
<keyword evidence="6 12" id="KW-0472">Membrane</keyword>
<evidence type="ECO:0000256" key="1">
    <source>
        <dbReference type="ARBA" id="ARBA00004167"/>
    </source>
</evidence>
<feature type="region of interest" description="Disordered" evidence="11">
    <location>
        <begin position="1161"/>
        <end position="1193"/>
    </location>
</feature>
<comment type="subcellular location">
    <subcellularLocation>
        <location evidence="1">Membrane</location>
        <topology evidence="1">Single-pass membrane protein</topology>
    </subcellularLocation>
</comment>
<feature type="domain" description="Cadherin" evidence="14">
    <location>
        <begin position="296"/>
        <end position="409"/>
    </location>
</feature>
<evidence type="ECO:0000256" key="8">
    <source>
        <dbReference type="ARBA" id="ARBA00023180"/>
    </source>
</evidence>
<dbReference type="InterPro" id="IPR015919">
    <property type="entry name" value="Cadherin-like_sf"/>
</dbReference>
<dbReference type="GO" id="GO:0005886">
    <property type="term" value="C:plasma membrane"/>
    <property type="evidence" value="ECO:0007669"/>
    <property type="project" value="InterPro"/>
</dbReference>
<dbReference type="SMART" id="SM00112">
    <property type="entry name" value="CA"/>
    <property type="match status" value="5"/>
</dbReference>
<dbReference type="SUPFAM" id="SSF49899">
    <property type="entry name" value="Concanavalin A-like lectins/glucanases"/>
    <property type="match status" value="2"/>
</dbReference>
<feature type="compositionally biased region" description="Polar residues" evidence="11">
    <location>
        <begin position="1269"/>
        <end position="1284"/>
    </location>
</feature>
<dbReference type="GO" id="GO:0007156">
    <property type="term" value="P:homophilic cell adhesion via plasma membrane adhesion molecules"/>
    <property type="evidence" value="ECO:0007669"/>
    <property type="project" value="InterPro"/>
</dbReference>
<dbReference type="GO" id="GO:0005509">
    <property type="term" value="F:calcium ion binding"/>
    <property type="evidence" value="ECO:0007669"/>
    <property type="project" value="UniProtKB-UniRule"/>
</dbReference>
<feature type="domain" description="Cadherin" evidence="14">
    <location>
        <begin position="184"/>
        <end position="295"/>
    </location>
</feature>
<evidence type="ECO:0000256" key="7">
    <source>
        <dbReference type="ARBA" id="ARBA00023157"/>
    </source>
</evidence>
<evidence type="ECO:0000259" key="13">
    <source>
        <dbReference type="PROSITE" id="PS50025"/>
    </source>
</evidence>
<organism evidence="15">
    <name type="scientific">Amphimedon queenslandica</name>
    <name type="common">Sponge</name>
    <dbReference type="NCBI Taxonomy" id="400682"/>
    <lineage>
        <taxon>Eukaryota</taxon>
        <taxon>Metazoa</taxon>
        <taxon>Porifera</taxon>
        <taxon>Demospongiae</taxon>
        <taxon>Heteroscleromorpha</taxon>
        <taxon>Haplosclerida</taxon>
        <taxon>Niphatidae</taxon>
        <taxon>Amphimedon</taxon>
    </lineage>
</organism>
<dbReference type="InterPro" id="IPR050174">
    <property type="entry name" value="Protocadherin/Cadherin-CA"/>
</dbReference>
<dbReference type="PROSITE" id="PS50025">
    <property type="entry name" value="LAM_G_DOMAIN"/>
    <property type="match status" value="1"/>
</dbReference>
<reference evidence="15" key="1">
    <citation type="submission" date="2017-05" db="UniProtKB">
        <authorList>
            <consortium name="EnsemblMetazoa"/>
        </authorList>
    </citation>
    <scope>IDENTIFICATION</scope>
</reference>
<dbReference type="PROSITE" id="PS00232">
    <property type="entry name" value="CADHERIN_1"/>
    <property type="match status" value="1"/>
</dbReference>
<dbReference type="InParanoid" id="A0A1X7UCS8"/>
<evidence type="ECO:0000256" key="2">
    <source>
        <dbReference type="ARBA" id="ARBA00022692"/>
    </source>
</evidence>
<feature type="region of interest" description="Disordered" evidence="11">
    <location>
        <begin position="1318"/>
        <end position="1392"/>
    </location>
</feature>
<dbReference type="InterPro" id="IPR000742">
    <property type="entry name" value="EGF"/>
</dbReference>
<dbReference type="OrthoDB" id="6252479at2759"/>
<feature type="transmembrane region" description="Helical" evidence="12">
    <location>
        <begin position="1126"/>
        <end position="1151"/>
    </location>
</feature>
<feature type="region of interest" description="Disordered" evidence="11">
    <location>
        <begin position="1598"/>
        <end position="1623"/>
    </location>
</feature>
<dbReference type="STRING" id="400682.A0A1X7UCS8"/>
<evidence type="ECO:0000256" key="11">
    <source>
        <dbReference type="SAM" id="MobiDB-lite"/>
    </source>
</evidence>
<feature type="domain" description="Cadherin" evidence="14">
    <location>
        <begin position="90"/>
        <end position="180"/>
    </location>
</feature>
<keyword evidence="2 12" id="KW-0812">Transmembrane</keyword>
<feature type="domain" description="Cadherin" evidence="14">
    <location>
        <begin position="464"/>
        <end position="522"/>
    </location>
</feature>
<evidence type="ECO:0000259" key="14">
    <source>
        <dbReference type="PROSITE" id="PS50268"/>
    </source>
</evidence>
<dbReference type="InterPro" id="IPR002126">
    <property type="entry name" value="Cadherin-like_dom"/>
</dbReference>
<sequence>MQPQWSVLNSCHSSRANSPIYKLLIETSDRLVEQYFLLSLSSAISAAMKKAVNHCGPLLETILLVLLGLVLIAGPTSGTQQVTFSFKENTGPDYSVGRVTEEQGTNFRFSGGSTFCSQNFSIVSGTGEILTSTNIDREFLIQEIDDDTLSCSVTYSRDGQDTAVQVKFHVLDVNDFTPYFSGMTRPVDTRKVYENVQVGQVIAYLMPFDLDAGPNGTVNFTILHGNEGQYFNVSLPAGQTDTQDRLIILNQKLDYTTHPQYNLTLSLSDGGSPPLTSTQYLVINIIDVNDQAPAFSEEKLSFNVSEDHPVGSSYPFAVIGATDDDSPTHSQIFYQLDLDGSTDAYAIADLLAVNTTSGELYLINKLEYDGNPKHSYKFQVEARNPGTAIGTKAIVTLNVTDANDEVPILNCLPEEINVYENSSTFFIFCSFEDSDEAPQDKALGKVNISSWPIELDHKMTVTHLSPNSPYFIHIAFNDTFDREETPNISINITASDSGVIPLSSSQVINVTVLDINDNPPQFTTTGISSKISISSQPPLAIASVHATDPDEGSNSVLRYSLTSIEPATAADWFIINNDTGLISLVESPTEGIADVYITVRCSDRGYPVPLHNSTVVHVHITQPVTYRPISYQQYNNINLASSNVVYIEFHTMSSNGLLLYQSHSIVKNILWISNDTVFYNDGLIRSSGSIGKGRWYSLLLNKTEGTLLVWEKGSDSPHSVTASAILETSRVRDCSAQRSTPNSHSLFVGGVPDAFNVLPSLLTSSDFIGSISAVVIGNQHLDLSCPYSSRSTVQGHHYNTQCMDTDLCSDRSDCVPYTPTGSSPCYCTNGLPTETCDTDQDYGPIAITNESYIQFDLDYNFFYTHSKFLSEQNQQQSQSISVSFIHDMTQLSGVILYSRTNDGFIQRLEINKTIRYTVTQHQMPKLSLITEEFSFRKGIEYTLELILSLRADDMRIKVTEKDSNSPGQYLEVTTKNFSHQSEFYAFAKEPGTVISLGGLSPSKGGVYQRHYTGCITEFKIDSEPLPLVGIMTSNSLNYTSKEGLQPYCHSCYMHNTCTAHSSCIPQDRTNYQCHCDNGYTMINNTCVQVSSTVSIPSSSELATIRPSNIPWTGGVENPTESGGFKLYYIISISGGLVLLVAVLLVVLAVLFRCVYKRGRKEREVEGQTQPSPHGNGCYTETTPTDKGNSVQLKRGNNYVKTSILKNHGQSSTDDIDSSSDMIPYTFGCRKSTSQETGFHTASEPEGPSSRSSPRRESMMSKESERYSSDFTSLETDSEDLTTSGIDEIMSPNEVRLVSSGSMMGVPSSFRLQHPLTPTEKTLLKPLQPSSSLTLSEDETDTEVSTSSPRRRDPPTGRYYEGRGYFDNDSLASNQNSPKWYKTSSPSTIIDSDSESINNGLLSGSLTRLSSFPKGGRGNRHKSHRPPNLLPHVRPHKGTSPHHSPFVSSPGYSSSPLVKSHRLAFDYPSMATSAITPAPPTYHPPHPPHGLYYDHTEARLPSIAESVQYQPRPYHPRPHEHIDPYYTGYQGVALTPGGGAPTAYCDLNSFSKVNPITYWEGQQRLHPIVDQDDPLRFLREPCRKFEDVSTTPSVAESGFTESVVADRDSTVSEPQGRNRPVTSRGVHNDYVVMPRTLPPHPTNEEEAGYHDNNQRSYMEERRGYHSNDDQVNYRDNVHIVDRRGYHSDDAGLNGYHGNMNGAREEEITHFPSADCTSTLATNTLATSVPPVALSNGGSERQYQ</sequence>
<dbReference type="InterPro" id="IPR020894">
    <property type="entry name" value="Cadherin_CS"/>
</dbReference>
<proteinExistence type="predicted"/>
<comment type="caution">
    <text evidence="10">Lacks conserved residue(s) required for the propagation of feature annotation.</text>
</comment>
<dbReference type="eggNOG" id="KOG3594">
    <property type="taxonomic scope" value="Eukaryota"/>
</dbReference>
<feature type="compositionally biased region" description="Low complexity" evidence="11">
    <location>
        <begin position="1318"/>
        <end position="1328"/>
    </location>
</feature>
<feature type="compositionally biased region" description="Polar residues" evidence="11">
    <location>
        <begin position="1166"/>
        <end position="1191"/>
    </location>
</feature>
<protein>
    <submittedName>
        <fullName evidence="15">Uncharacterized protein</fullName>
    </submittedName>
</protein>
<evidence type="ECO:0000256" key="9">
    <source>
        <dbReference type="PROSITE-ProRule" id="PRU00043"/>
    </source>
</evidence>
<feature type="region of interest" description="Disordered" evidence="11">
    <location>
        <begin position="1407"/>
        <end position="1449"/>
    </location>
</feature>
<dbReference type="CDD" id="cd11304">
    <property type="entry name" value="Cadherin_repeat"/>
    <property type="match status" value="5"/>
</dbReference>
<keyword evidence="5 12" id="KW-1133">Transmembrane helix</keyword>
<name>A0A1X7UCS8_AMPQE</name>